<evidence type="ECO:0000259" key="2">
    <source>
        <dbReference type="PROSITE" id="PS50943"/>
    </source>
</evidence>
<dbReference type="Gene3D" id="1.10.10.2910">
    <property type="match status" value="1"/>
</dbReference>
<dbReference type="SUPFAM" id="SSF47413">
    <property type="entry name" value="lambda repressor-like DNA-binding domains"/>
    <property type="match status" value="1"/>
</dbReference>
<dbReference type="SMART" id="SM00530">
    <property type="entry name" value="HTH_XRE"/>
    <property type="match status" value="1"/>
</dbReference>
<sequence length="374" mass="42892">MARAFINNKMLTWARERASLSIEYIALKLKKSPEIIEKWEDGTHDISFTEAQRFSELTHVPFGYLYLDKPINEQLPIPDRRTVGSRDVDISLELKDTLNDIMLKVDWYREYALENNLEPVDLVGKFNANDHYSVLVTEINETLKVTIPPTRGKWEEFLSRLVREIEKNGILVMKNGVVKNNTHRPINVNDFRGLCVADKYSPVIFININDAKSAQLFTLIHELAHLMIGESAISDISHNTDTKEEALCNAVAAEYLVPEYIFSASWKYVDNWTDNIPYMIDLFRVSRWVIARRALTLGFINENEYNSYVSTINEKPEGSGGIYPRTQKSRVSETFARAVVTQALEGKMLLREAQKLTGIRPSKLLDFAQKELGL</sequence>
<name>A0AAU7QAA6_9GAMM</name>
<protein>
    <submittedName>
        <fullName evidence="3">ImmA/IrrE family metallo-endopeptidase</fullName>
    </submittedName>
</protein>
<dbReference type="PANTHER" id="PTHR43236">
    <property type="entry name" value="ANTITOXIN HIGA1"/>
    <property type="match status" value="1"/>
</dbReference>
<dbReference type="InterPro" id="IPR010359">
    <property type="entry name" value="IrrE_HExxH"/>
</dbReference>
<dbReference type="PROSITE" id="PS50943">
    <property type="entry name" value="HTH_CROC1"/>
    <property type="match status" value="1"/>
</dbReference>
<dbReference type="AlphaFoldDB" id="A0AAU7QAA6"/>
<dbReference type="PANTHER" id="PTHR43236:SF2">
    <property type="entry name" value="BLL0069 PROTEIN"/>
    <property type="match status" value="1"/>
</dbReference>
<comment type="similarity">
    <text evidence="1">Belongs to the short-chain fatty acyl-CoA assimilation regulator (ScfR) family.</text>
</comment>
<gene>
    <name evidence="3" type="ORF">ABK905_00530</name>
</gene>
<dbReference type="EMBL" id="CP157947">
    <property type="protein sequence ID" value="XBS69910.1"/>
    <property type="molecule type" value="Genomic_DNA"/>
</dbReference>
<dbReference type="CDD" id="cd00093">
    <property type="entry name" value="HTH_XRE"/>
    <property type="match status" value="1"/>
</dbReference>
<dbReference type="Pfam" id="PF06114">
    <property type="entry name" value="Peptidase_M78"/>
    <property type="match status" value="1"/>
</dbReference>
<feature type="domain" description="HTH cro/C1-type" evidence="2">
    <location>
        <begin position="14"/>
        <end position="65"/>
    </location>
</feature>
<proteinExistence type="inferred from homology"/>
<dbReference type="InterPro" id="IPR001387">
    <property type="entry name" value="Cro/C1-type_HTH"/>
</dbReference>
<evidence type="ECO:0000313" key="3">
    <source>
        <dbReference type="EMBL" id="XBS69910.1"/>
    </source>
</evidence>
<dbReference type="GO" id="GO:0003677">
    <property type="term" value="F:DNA binding"/>
    <property type="evidence" value="ECO:0007669"/>
    <property type="project" value="InterPro"/>
</dbReference>
<dbReference type="InterPro" id="IPR010982">
    <property type="entry name" value="Lambda_DNA-bd_dom_sf"/>
</dbReference>
<dbReference type="Gene3D" id="1.10.260.40">
    <property type="entry name" value="lambda repressor-like DNA-binding domains"/>
    <property type="match status" value="1"/>
</dbReference>
<evidence type="ECO:0000256" key="1">
    <source>
        <dbReference type="ARBA" id="ARBA00007227"/>
    </source>
</evidence>
<reference evidence="3" key="1">
    <citation type="submission" date="2024-06" db="EMBL/GenBank/DDBJ databases">
        <authorList>
            <person name="Coelho C."/>
            <person name="Bento M."/>
            <person name="Garcia E."/>
            <person name="Camelo A."/>
            <person name="Brandao I."/>
            <person name="Espirito Santo C."/>
            <person name="Trovao J."/>
            <person name="Verissimo A."/>
            <person name="Costa J."/>
            <person name="Tiago I."/>
        </authorList>
    </citation>
    <scope>NUCLEOTIDE SEQUENCE</scope>
    <source>
        <strain evidence="3">KWT182</strain>
    </source>
</reference>
<dbReference type="InterPro" id="IPR052345">
    <property type="entry name" value="Rad_response_metalloprotease"/>
</dbReference>
<organism evidence="3">
    <name type="scientific">Acerihabitans sp. KWT182</name>
    <dbReference type="NCBI Taxonomy" id="3157919"/>
    <lineage>
        <taxon>Bacteria</taxon>
        <taxon>Pseudomonadati</taxon>
        <taxon>Pseudomonadota</taxon>
        <taxon>Gammaproteobacteria</taxon>
        <taxon>Enterobacterales</taxon>
        <taxon>Pectobacteriaceae</taxon>
        <taxon>Acerihabitans</taxon>
    </lineage>
</organism>
<accession>A0AAU7QAA6</accession>